<comment type="similarity">
    <text evidence="2 6">Belongs to the Mediator complex subunit 10 family.</text>
</comment>
<evidence type="ECO:0000256" key="2">
    <source>
        <dbReference type="ARBA" id="ARBA00005389"/>
    </source>
</evidence>
<keyword evidence="4 6" id="KW-0804">Transcription</keyword>
<dbReference type="GO" id="GO:0016592">
    <property type="term" value="C:mediator complex"/>
    <property type="evidence" value="ECO:0007669"/>
    <property type="project" value="InterPro"/>
</dbReference>
<accession>A0A1X2GAF2</accession>
<comment type="subunit">
    <text evidence="6">Component of the Mediator complex.</text>
</comment>
<keyword evidence="6" id="KW-0010">Activator</keyword>
<keyword evidence="5 6" id="KW-0539">Nucleus</keyword>
<evidence type="ECO:0000256" key="5">
    <source>
        <dbReference type="ARBA" id="ARBA00023242"/>
    </source>
</evidence>
<evidence type="ECO:0000256" key="1">
    <source>
        <dbReference type="ARBA" id="ARBA00004123"/>
    </source>
</evidence>
<dbReference type="EMBL" id="MCGT01000027">
    <property type="protein sequence ID" value="ORX49083.1"/>
    <property type="molecule type" value="Genomic_DNA"/>
</dbReference>
<evidence type="ECO:0000313" key="8">
    <source>
        <dbReference type="Proteomes" id="UP000242146"/>
    </source>
</evidence>
<dbReference type="OrthoDB" id="337270at2759"/>
<keyword evidence="8" id="KW-1185">Reference proteome</keyword>
<comment type="caution">
    <text evidence="7">The sequence shown here is derived from an EMBL/GenBank/DDBJ whole genome shotgun (WGS) entry which is preliminary data.</text>
</comment>
<protein>
    <recommendedName>
        <fullName evidence="6">Mediator of RNA polymerase II transcription subunit 10</fullName>
    </recommendedName>
    <alternativeName>
        <fullName evidence="6">Mediator complex subunit 10</fullName>
    </alternativeName>
</protein>
<gene>
    <name evidence="6" type="primary">MED10</name>
    <name evidence="7" type="ORF">DM01DRAFT_18760</name>
</gene>
<keyword evidence="3 6" id="KW-0805">Transcription regulation</keyword>
<reference evidence="7 8" key="1">
    <citation type="submission" date="2016-07" db="EMBL/GenBank/DDBJ databases">
        <title>Pervasive Adenine N6-methylation of Active Genes in Fungi.</title>
        <authorList>
            <consortium name="DOE Joint Genome Institute"/>
            <person name="Mondo S.J."/>
            <person name="Dannebaum R.O."/>
            <person name="Kuo R.C."/>
            <person name="Labutti K."/>
            <person name="Haridas S."/>
            <person name="Kuo A."/>
            <person name="Salamov A."/>
            <person name="Ahrendt S.R."/>
            <person name="Lipzen A."/>
            <person name="Sullivan W."/>
            <person name="Andreopoulos W.B."/>
            <person name="Clum A."/>
            <person name="Lindquist E."/>
            <person name="Daum C."/>
            <person name="Ramamoorthy G.K."/>
            <person name="Gryganskyi A."/>
            <person name="Culley D."/>
            <person name="Magnuson J.K."/>
            <person name="James T.Y."/>
            <person name="O'Malley M.A."/>
            <person name="Stajich J.E."/>
            <person name="Spatafora J.W."/>
            <person name="Visel A."/>
            <person name="Grigoriev I.V."/>
        </authorList>
    </citation>
    <scope>NUCLEOTIDE SEQUENCE [LARGE SCALE GENOMIC DNA]</scope>
    <source>
        <strain evidence="7 8">NRRL 3301</strain>
    </source>
</reference>
<comment type="subcellular location">
    <subcellularLocation>
        <location evidence="1 6">Nucleus</location>
    </subcellularLocation>
</comment>
<organism evidence="7 8">
    <name type="scientific">Hesseltinella vesiculosa</name>
    <dbReference type="NCBI Taxonomy" id="101127"/>
    <lineage>
        <taxon>Eukaryota</taxon>
        <taxon>Fungi</taxon>
        <taxon>Fungi incertae sedis</taxon>
        <taxon>Mucoromycota</taxon>
        <taxon>Mucoromycotina</taxon>
        <taxon>Mucoromycetes</taxon>
        <taxon>Mucorales</taxon>
        <taxon>Cunninghamellaceae</taxon>
        <taxon>Hesseltinella</taxon>
    </lineage>
</organism>
<dbReference type="GO" id="GO:0006357">
    <property type="term" value="P:regulation of transcription by RNA polymerase II"/>
    <property type="evidence" value="ECO:0007669"/>
    <property type="project" value="InterPro"/>
</dbReference>
<dbReference type="InterPro" id="IPR019145">
    <property type="entry name" value="Mediator_Med10"/>
</dbReference>
<evidence type="ECO:0000256" key="4">
    <source>
        <dbReference type="ARBA" id="ARBA00023163"/>
    </source>
</evidence>
<evidence type="ECO:0000256" key="6">
    <source>
        <dbReference type="RuleBase" id="RU364146"/>
    </source>
</evidence>
<comment type="function">
    <text evidence="6">Component of the Mediator complex, a coactivator involved in the regulated transcription of nearly all RNA polymerase II-dependent genes. Mediator functions as a bridge to convey information from gene-specific regulatory proteins to the basal RNA polymerase II transcription machinery. Mediator is recruited to promoters by direct interactions with regulatory proteins and serves as a scaffold for the assembly of a functional preinitiation complex with RNA polymerase II and the general transcription factors.</text>
</comment>
<dbReference type="AlphaFoldDB" id="A0A1X2GAF2"/>
<dbReference type="Proteomes" id="UP000242146">
    <property type="component" value="Unassembled WGS sequence"/>
</dbReference>
<evidence type="ECO:0000313" key="7">
    <source>
        <dbReference type="EMBL" id="ORX49083.1"/>
    </source>
</evidence>
<proteinExistence type="inferred from homology"/>
<name>A0A1X2GAF2_9FUNG</name>
<dbReference type="GO" id="GO:0003712">
    <property type="term" value="F:transcription coregulator activity"/>
    <property type="evidence" value="ECO:0007669"/>
    <property type="project" value="InterPro"/>
</dbReference>
<evidence type="ECO:0000256" key="3">
    <source>
        <dbReference type="ARBA" id="ARBA00023015"/>
    </source>
</evidence>
<dbReference type="STRING" id="101127.A0A1X2GAF2"/>
<sequence>MQRNTILGHFKSMDDLKDQLTEFVPEEVINFVENGKNPELFTQAFLSRAASENQFTNGKIQAVDDFRSLLSAEFAKSFPDLYTNTYSLDDDKPEENSTDHTI</sequence>
<dbReference type="Pfam" id="PF09748">
    <property type="entry name" value="Med10"/>
    <property type="match status" value="1"/>
</dbReference>